<gene>
    <name evidence="1" type="ordered locus">LLO_2144</name>
</gene>
<organism evidence="1 2">
    <name type="scientific">Legionella longbeachae serogroup 1 (strain NSW150)</name>
    <dbReference type="NCBI Taxonomy" id="661367"/>
    <lineage>
        <taxon>Bacteria</taxon>
        <taxon>Pseudomonadati</taxon>
        <taxon>Pseudomonadota</taxon>
        <taxon>Gammaproteobacteria</taxon>
        <taxon>Legionellales</taxon>
        <taxon>Legionellaceae</taxon>
        <taxon>Legionella</taxon>
    </lineage>
</organism>
<dbReference type="HOGENOM" id="CLU_076331_0_0_6"/>
<evidence type="ECO:0000313" key="2">
    <source>
        <dbReference type="Proteomes" id="UP000001060"/>
    </source>
</evidence>
<dbReference type="EMBL" id="FN650140">
    <property type="protein sequence ID" value="CBJ12536.1"/>
    <property type="molecule type" value="Genomic_DNA"/>
</dbReference>
<protein>
    <recommendedName>
        <fullName evidence="3">F-box domain-containing protein</fullName>
    </recommendedName>
</protein>
<dbReference type="Proteomes" id="UP000001060">
    <property type="component" value="Chromosome"/>
</dbReference>
<sequence length="326" mass="37296">MNRNKAKSMQNKFELFDKLPEELELQTAQNLSNRDLVNLAQTSKYHLSLFKPMVDVRKLLHHVVRGQHDAVQLILIDDISLMLKRGKVTDCSGREFENISSFEYALWAMDKHMWAKMMSCIPQNEEGRKVFAQLIAQYNKVNTDGVTYRLNGKTITEQHFDFENTLIKELQTQVDSIHAPGVNNWDAIDKQWREGVGGAQKRLPMHIVDEYCSNDPFYPVPKFTSQPISSKQFYDWTTNKSEDWFSVDSKLGSKFAIYKAVAYGLGAACVYALGGGEYPAECFAAATFDLDAMKALYEVRTQDLINLKLQLKEQAGLENHYQVVPM</sequence>
<evidence type="ECO:0008006" key="3">
    <source>
        <dbReference type="Google" id="ProtNLM"/>
    </source>
</evidence>
<reference evidence="1 2" key="1">
    <citation type="journal article" date="2010" name="PLoS Genet.">
        <title>Analysis of the Legionella longbeachae genome and transcriptome uncovers unique strategies to cause Legionnaires' disease.</title>
        <authorList>
            <person name="Cazalet C."/>
            <person name="Gomez-Valero L."/>
            <person name="Rusniok C."/>
            <person name="Lomma M."/>
            <person name="Dervins-Ravault D."/>
            <person name="Newton H."/>
            <person name="Sansom F."/>
            <person name="Jarraud S."/>
            <person name="Zidane N."/>
            <person name="Ma L."/>
            <person name="Bouchier C."/>
            <person name="Etienne J."/>
            <person name="Hartland E."/>
            <person name="Buchrieser C."/>
        </authorList>
    </citation>
    <scope>NUCLEOTIDE SEQUENCE [LARGE SCALE GENOMIC DNA]</scope>
    <source>
        <strain evidence="1 2">NSW150</strain>
    </source>
</reference>
<name>D3HJE4_LEGLN</name>
<dbReference type="KEGG" id="llo:LLO_2144"/>
<accession>D3HJE4</accession>
<evidence type="ECO:0000313" key="1">
    <source>
        <dbReference type="EMBL" id="CBJ12536.1"/>
    </source>
</evidence>
<dbReference type="AlphaFoldDB" id="D3HJE4"/>
<dbReference type="eggNOG" id="ENOG5031QJ1">
    <property type="taxonomic scope" value="Bacteria"/>
</dbReference>
<proteinExistence type="predicted"/>
<keyword evidence="2" id="KW-1185">Reference proteome</keyword>